<evidence type="ECO:0000313" key="4">
    <source>
        <dbReference type="Proteomes" id="UP001596542"/>
    </source>
</evidence>
<dbReference type="EMBL" id="JBHTBU010000001">
    <property type="protein sequence ID" value="MFC7286963.1"/>
    <property type="molecule type" value="Genomic_DNA"/>
</dbReference>
<feature type="signal peptide" evidence="2">
    <location>
        <begin position="1"/>
        <end position="19"/>
    </location>
</feature>
<dbReference type="Proteomes" id="UP001596542">
    <property type="component" value="Unassembled WGS sequence"/>
</dbReference>
<organism evidence="3 4">
    <name type="scientific">Herminiimonas glaciei</name>
    <dbReference type="NCBI Taxonomy" id="523788"/>
    <lineage>
        <taxon>Bacteria</taxon>
        <taxon>Pseudomonadati</taxon>
        <taxon>Pseudomonadota</taxon>
        <taxon>Betaproteobacteria</taxon>
        <taxon>Burkholderiales</taxon>
        <taxon>Oxalobacteraceae</taxon>
        <taxon>Herminiimonas</taxon>
    </lineage>
</organism>
<feature type="compositionally biased region" description="Basic and acidic residues" evidence="1">
    <location>
        <begin position="75"/>
        <end position="98"/>
    </location>
</feature>
<evidence type="ECO:0000256" key="1">
    <source>
        <dbReference type="SAM" id="MobiDB-lite"/>
    </source>
</evidence>
<evidence type="ECO:0008006" key="5">
    <source>
        <dbReference type="Google" id="ProtNLM"/>
    </source>
</evidence>
<evidence type="ECO:0000256" key="2">
    <source>
        <dbReference type="SAM" id="SignalP"/>
    </source>
</evidence>
<keyword evidence="4" id="KW-1185">Reference proteome</keyword>
<feature type="chain" id="PRO_5046675309" description="DUF4124 domain-containing protein" evidence="2">
    <location>
        <begin position="20"/>
        <end position="151"/>
    </location>
</feature>
<gene>
    <name evidence="3" type="ORF">ACFQPC_02840</name>
</gene>
<dbReference type="RefSeq" id="WP_382270121.1">
    <property type="nucleotide sequence ID" value="NZ_JBHTBU010000001.1"/>
</dbReference>
<feature type="region of interest" description="Disordered" evidence="1">
    <location>
        <begin position="75"/>
        <end position="102"/>
    </location>
</feature>
<keyword evidence="2" id="KW-0732">Signal</keyword>
<protein>
    <recommendedName>
        <fullName evidence="5">DUF4124 domain-containing protein</fullName>
    </recommendedName>
</protein>
<sequence>MPSLLLSVFLLFISFPALAIYKCESGGKISYSDLPCTDTRANSKVQRIAIPAAPPDSHVAQEKLMQDKKILQAIEADRRKEKTSAEKERQRRYREQENKRKRCASLEQRARWAQENAVRTNIKNMSRERRKAQRATEKYELECGKEIPVMQ</sequence>
<proteinExistence type="predicted"/>
<evidence type="ECO:0000313" key="3">
    <source>
        <dbReference type="EMBL" id="MFC7286963.1"/>
    </source>
</evidence>
<name>A0ABW2I7K9_9BURK</name>
<accession>A0ABW2I7K9</accession>
<comment type="caution">
    <text evidence="3">The sequence shown here is derived from an EMBL/GenBank/DDBJ whole genome shotgun (WGS) entry which is preliminary data.</text>
</comment>
<reference evidence="4" key="1">
    <citation type="journal article" date="2019" name="Int. J. Syst. Evol. Microbiol.">
        <title>The Global Catalogue of Microorganisms (GCM) 10K type strain sequencing project: providing services to taxonomists for standard genome sequencing and annotation.</title>
        <authorList>
            <consortium name="The Broad Institute Genomics Platform"/>
            <consortium name="The Broad Institute Genome Sequencing Center for Infectious Disease"/>
            <person name="Wu L."/>
            <person name="Ma J."/>
        </authorList>
    </citation>
    <scope>NUCLEOTIDE SEQUENCE [LARGE SCALE GENOMIC DNA]</scope>
    <source>
        <strain evidence="4">KACC 12508</strain>
    </source>
</reference>